<evidence type="ECO:0000256" key="1">
    <source>
        <dbReference type="SAM" id="MobiDB-lite"/>
    </source>
</evidence>
<organism evidence="2 3">
    <name type="scientific">Holothuria leucospilota</name>
    <name type="common">Black long sea cucumber</name>
    <name type="synonym">Mertensiothuria leucospilota</name>
    <dbReference type="NCBI Taxonomy" id="206669"/>
    <lineage>
        <taxon>Eukaryota</taxon>
        <taxon>Metazoa</taxon>
        <taxon>Echinodermata</taxon>
        <taxon>Eleutherozoa</taxon>
        <taxon>Echinozoa</taxon>
        <taxon>Holothuroidea</taxon>
        <taxon>Aspidochirotacea</taxon>
        <taxon>Aspidochirotida</taxon>
        <taxon>Holothuriidae</taxon>
        <taxon>Holothuria</taxon>
    </lineage>
</organism>
<dbReference type="Proteomes" id="UP001152320">
    <property type="component" value="Chromosome 15"/>
</dbReference>
<evidence type="ECO:0000313" key="2">
    <source>
        <dbReference type="EMBL" id="KAJ8028090.1"/>
    </source>
</evidence>
<dbReference type="EMBL" id="JAIZAY010000015">
    <property type="protein sequence ID" value="KAJ8028090.1"/>
    <property type="molecule type" value="Genomic_DNA"/>
</dbReference>
<keyword evidence="3" id="KW-1185">Reference proteome</keyword>
<proteinExistence type="predicted"/>
<dbReference type="AlphaFoldDB" id="A0A9Q1BK28"/>
<feature type="region of interest" description="Disordered" evidence="1">
    <location>
        <begin position="1"/>
        <end position="36"/>
    </location>
</feature>
<gene>
    <name evidence="2" type="ORF">HOLleu_30225</name>
</gene>
<name>A0A9Q1BK28_HOLLE</name>
<evidence type="ECO:0000313" key="3">
    <source>
        <dbReference type="Proteomes" id="UP001152320"/>
    </source>
</evidence>
<protein>
    <submittedName>
        <fullName evidence="2">Uncharacterized protein</fullName>
    </submittedName>
</protein>
<sequence>MTVHTTGSPIRALSALRGTGKGPQKESQQRSCPRVPTTTGLTFISILPVLQPMLFTFSYVNAVIYCTWEKQNVVLLTESRST</sequence>
<comment type="caution">
    <text evidence="2">The sequence shown here is derived from an EMBL/GenBank/DDBJ whole genome shotgun (WGS) entry which is preliminary data.</text>
</comment>
<accession>A0A9Q1BK28</accession>
<reference evidence="2" key="1">
    <citation type="submission" date="2021-10" db="EMBL/GenBank/DDBJ databases">
        <title>Tropical sea cucumber genome reveals ecological adaptation and Cuvierian tubules defense mechanism.</title>
        <authorList>
            <person name="Chen T."/>
        </authorList>
    </citation>
    <scope>NUCLEOTIDE SEQUENCE</scope>
    <source>
        <strain evidence="2">Nanhai2018</strain>
        <tissue evidence="2">Muscle</tissue>
    </source>
</reference>